<dbReference type="GO" id="GO:0034625">
    <property type="term" value="P:fatty acid elongation, monounsaturated fatty acid"/>
    <property type="evidence" value="ECO:0000318"/>
    <property type="project" value="GO_Central"/>
</dbReference>
<dbReference type="PANTHER" id="PTHR11157:SF134">
    <property type="entry name" value="ELONGATION OF FATTY ACIDS PROTEIN 1-RELATED"/>
    <property type="match status" value="1"/>
</dbReference>
<protein>
    <recommendedName>
        <fullName evidence="12">Elongation of fatty acids protein</fullName>
        <ecNumber evidence="12">2.3.1.-</ecNumber>
    </recommendedName>
</protein>
<evidence type="ECO:0000256" key="5">
    <source>
        <dbReference type="ARBA" id="ARBA00022692"/>
    </source>
</evidence>
<keyword evidence="5 12" id="KW-0812">Transmembrane</keyword>
<feature type="transmembrane region" description="Helical" evidence="12">
    <location>
        <begin position="199"/>
        <end position="220"/>
    </location>
</feature>
<keyword evidence="15" id="KW-1185">Reference proteome</keyword>
<reference evidence="15" key="2">
    <citation type="journal article" date="2013" name="G3 (Bethesda)">
        <title>Genomes of Ashbya fungi isolated from insects reveal four mating-type loci, numerous translocations, lack of transposons, and distinct gene duplications.</title>
        <authorList>
            <person name="Dietrich F.S."/>
            <person name="Voegeli S."/>
            <person name="Kuo S."/>
            <person name="Philippsen P."/>
        </authorList>
    </citation>
    <scope>GENOME REANNOTATION</scope>
    <source>
        <strain evidence="15">ATCC 10895 / CBS 109.51 / FGSC 9923 / NRRL Y-1056</strain>
    </source>
</reference>
<dbReference type="HOGENOM" id="CLU_048483_6_1_1"/>
<feature type="transmembrane region" description="Helical" evidence="12">
    <location>
        <begin position="101"/>
        <end position="120"/>
    </location>
</feature>
<keyword evidence="10 12" id="KW-0275">Fatty acid biosynthesis</keyword>
<dbReference type="RefSeq" id="NP_986171.1">
    <property type="nucleotide sequence ID" value="NM_212307.1"/>
</dbReference>
<comment type="similarity">
    <text evidence="2 12">Belongs to the ELO family.</text>
</comment>
<dbReference type="AlphaFoldDB" id="Q752F2"/>
<dbReference type="Proteomes" id="UP000000591">
    <property type="component" value="Chromosome VI"/>
</dbReference>
<evidence type="ECO:0000256" key="12">
    <source>
        <dbReference type="RuleBase" id="RU361115"/>
    </source>
</evidence>
<evidence type="ECO:0000256" key="4">
    <source>
        <dbReference type="ARBA" id="ARBA00022679"/>
    </source>
</evidence>
<comment type="catalytic activity">
    <reaction evidence="12">
        <text>an acyl-CoA + malonyl-CoA + H(+) = a 3-oxoacyl-CoA + CO2 + CoA</text>
        <dbReference type="Rhea" id="RHEA:50252"/>
        <dbReference type="ChEBI" id="CHEBI:15378"/>
        <dbReference type="ChEBI" id="CHEBI:16526"/>
        <dbReference type="ChEBI" id="CHEBI:57287"/>
        <dbReference type="ChEBI" id="CHEBI:57384"/>
        <dbReference type="ChEBI" id="CHEBI:58342"/>
        <dbReference type="ChEBI" id="CHEBI:90726"/>
    </reaction>
    <physiologicalReaction direction="left-to-right" evidence="12">
        <dbReference type="Rhea" id="RHEA:50253"/>
    </physiologicalReaction>
</comment>
<accession>Q752F2</accession>
<keyword evidence="7 12" id="KW-1133">Transmembrane helix</keyword>
<comment type="subcellular location">
    <subcellularLocation>
        <location evidence="1">Membrane</location>
        <topology evidence="1">Multi-pass membrane protein</topology>
    </subcellularLocation>
</comment>
<evidence type="ECO:0000256" key="6">
    <source>
        <dbReference type="ARBA" id="ARBA00022832"/>
    </source>
</evidence>
<feature type="transmembrane region" description="Helical" evidence="12">
    <location>
        <begin position="232"/>
        <end position="251"/>
    </location>
</feature>
<evidence type="ECO:0000256" key="7">
    <source>
        <dbReference type="ARBA" id="ARBA00022989"/>
    </source>
</evidence>
<evidence type="ECO:0000256" key="13">
    <source>
        <dbReference type="SAM" id="MobiDB-lite"/>
    </source>
</evidence>
<keyword evidence="6 12" id="KW-0276">Fatty acid metabolism</keyword>
<feature type="transmembrane region" description="Helical" evidence="12">
    <location>
        <begin position="132"/>
        <end position="153"/>
    </location>
</feature>
<keyword evidence="4 12" id="KW-0808">Transferase</keyword>
<proteinExistence type="inferred from homology"/>
<dbReference type="GO" id="GO:0030148">
    <property type="term" value="P:sphingolipid biosynthetic process"/>
    <property type="evidence" value="ECO:0000318"/>
    <property type="project" value="GO_Central"/>
</dbReference>
<dbReference type="EC" id="2.3.1.-" evidence="12"/>
<keyword evidence="9 12" id="KW-0472">Membrane</keyword>
<feature type="region of interest" description="Disordered" evidence="13">
    <location>
        <begin position="328"/>
        <end position="351"/>
    </location>
</feature>
<dbReference type="PANTHER" id="PTHR11157">
    <property type="entry name" value="FATTY ACID ACYL TRANSFERASE-RELATED"/>
    <property type="match status" value="1"/>
</dbReference>
<feature type="transmembrane region" description="Helical" evidence="12">
    <location>
        <begin position="71"/>
        <end position="89"/>
    </location>
</feature>
<dbReference type="OrthoDB" id="434092at2759"/>
<dbReference type="eggNOG" id="KOG3071">
    <property type="taxonomic scope" value="Eukaryota"/>
</dbReference>
<evidence type="ECO:0000256" key="10">
    <source>
        <dbReference type="ARBA" id="ARBA00023160"/>
    </source>
</evidence>
<keyword evidence="3 12" id="KW-0444">Lipid biosynthesis</keyword>
<evidence type="ECO:0000256" key="3">
    <source>
        <dbReference type="ARBA" id="ARBA00022516"/>
    </source>
</evidence>
<dbReference type="InterPro" id="IPR002076">
    <property type="entry name" value="ELO_fam"/>
</dbReference>
<dbReference type="InParanoid" id="Q752F2"/>
<dbReference type="EMBL" id="AE016819">
    <property type="protein sequence ID" value="AAS53995.1"/>
    <property type="molecule type" value="Genomic_DNA"/>
</dbReference>
<dbReference type="PROSITE" id="PS01188">
    <property type="entry name" value="ELO"/>
    <property type="match status" value="1"/>
</dbReference>
<evidence type="ECO:0000256" key="1">
    <source>
        <dbReference type="ARBA" id="ARBA00004141"/>
    </source>
</evidence>
<dbReference type="InterPro" id="IPR030457">
    <property type="entry name" value="ELO_CS"/>
</dbReference>
<evidence type="ECO:0000313" key="15">
    <source>
        <dbReference type="Proteomes" id="UP000000591"/>
    </source>
</evidence>
<reference evidence="14 15" key="1">
    <citation type="journal article" date="2004" name="Science">
        <title>The Ashbya gossypii genome as a tool for mapping the ancient Saccharomyces cerevisiae genome.</title>
        <authorList>
            <person name="Dietrich F.S."/>
            <person name="Voegeli S."/>
            <person name="Brachat S."/>
            <person name="Lerch A."/>
            <person name="Gates K."/>
            <person name="Steiner S."/>
            <person name="Mohr C."/>
            <person name="Pohlmann R."/>
            <person name="Luedi P."/>
            <person name="Choi S."/>
            <person name="Wing R.A."/>
            <person name="Flavier A."/>
            <person name="Gaffney T.D."/>
            <person name="Philippsen P."/>
        </authorList>
    </citation>
    <scope>NUCLEOTIDE SEQUENCE [LARGE SCALE GENOMIC DNA]</scope>
    <source>
        <strain evidence="15">ATCC 10895 / CBS 109.51 / FGSC 9923 / NRRL Y-1056</strain>
    </source>
</reference>
<dbReference type="OMA" id="MQANWSK"/>
<evidence type="ECO:0000256" key="11">
    <source>
        <dbReference type="ARBA" id="ARBA00047375"/>
    </source>
</evidence>
<evidence type="ECO:0000313" key="14">
    <source>
        <dbReference type="EMBL" id="AAS53995.1"/>
    </source>
</evidence>
<dbReference type="GO" id="GO:0009922">
    <property type="term" value="F:fatty acid elongase activity"/>
    <property type="evidence" value="ECO:0000318"/>
    <property type="project" value="GO_Central"/>
</dbReference>
<dbReference type="GO" id="GO:0042761">
    <property type="term" value="P:very long-chain fatty acid biosynthetic process"/>
    <property type="evidence" value="ECO:0000318"/>
    <property type="project" value="GO_Central"/>
</dbReference>
<gene>
    <name evidence="14" type="ORF">AGOS_AFR624W</name>
</gene>
<sequence>MLSVMKESLAKVLDQYPVLEDYVPTLDRPFMNISLWDHFDKSVAWLSNGKFVPHEFHFIPGQLPLSELPQVLAAIATYYVVIFGGRALLQKSEPFKLNVLFQLHNLFLTTVSLGILLLMVEQLVPILARHGLFYAICNIGAWTQPMVTLYYMNYIVKYIEFIDTVFLVLKHKKLTFLHTYHHGATALLCYTQLMGTTSISWVPITLNLAVHVVMYWYYFLAARGIRVWWKEWVTRFQIIQFVLDIGFIYFATYTKLAYDYFPQLLHCGNCVGSAAATFSGCAIISSYLFLFIAFYIEVYRRKGSKKSRVVKRVRGGVAAKVNEYVNIDVDTTGTPSPSPKPKQRKARSNKH</sequence>
<dbReference type="Pfam" id="PF01151">
    <property type="entry name" value="ELO"/>
    <property type="match status" value="1"/>
</dbReference>
<feature type="compositionally biased region" description="Basic residues" evidence="13">
    <location>
        <begin position="341"/>
        <end position="351"/>
    </location>
</feature>
<comment type="catalytic activity">
    <reaction evidence="11">
        <text>a very-long-chain acyl-CoA + malonyl-CoA + H(+) = a very-long-chain 3-oxoacyl-CoA + CO2 + CoA</text>
        <dbReference type="Rhea" id="RHEA:32727"/>
        <dbReference type="ChEBI" id="CHEBI:15378"/>
        <dbReference type="ChEBI" id="CHEBI:16526"/>
        <dbReference type="ChEBI" id="CHEBI:57287"/>
        <dbReference type="ChEBI" id="CHEBI:57384"/>
        <dbReference type="ChEBI" id="CHEBI:90725"/>
        <dbReference type="ChEBI" id="CHEBI:90736"/>
        <dbReference type="EC" id="2.3.1.199"/>
    </reaction>
</comment>
<dbReference type="GO" id="GO:0034626">
    <property type="term" value="P:fatty acid elongation, polyunsaturated fatty acid"/>
    <property type="evidence" value="ECO:0000318"/>
    <property type="project" value="GO_Central"/>
</dbReference>
<name>Q752F2_EREGS</name>
<evidence type="ECO:0000256" key="2">
    <source>
        <dbReference type="ARBA" id="ARBA00007263"/>
    </source>
</evidence>
<evidence type="ECO:0000256" key="9">
    <source>
        <dbReference type="ARBA" id="ARBA00023136"/>
    </source>
</evidence>
<keyword evidence="8 12" id="KW-0443">Lipid metabolism</keyword>
<organism evidence="14 15">
    <name type="scientific">Eremothecium gossypii (strain ATCC 10895 / CBS 109.51 / FGSC 9923 / NRRL Y-1056)</name>
    <name type="common">Yeast</name>
    <name type="synonym">Ashbya gossypii</name>
    <dbReference type="NCBI Taxonomy" id="284811"/>
    <lineage>
        <taxon>Eukaryota</taxon>
        <taxon>Fungi</taxon>
        <taxon>Dikarya</taxon>
        <taxon>Ascomycota</taxon>
        <taxon>Saccharomycotina</taxon>
        <taxon>Saccharomycetes</taxon>
        <taxon>Saccharomycetales</taxon>
        <taxon>Saccharomycetaceae</taxon>
        <taxon>Eremothecium</taxon>
    </lineage>
</organism>
<dbReference type="GO" id="GO:0005789">
    <property type="term" value="C:endoplasmic reticulum membrane"/>
    <property type="evidence" value="ECO:0000318"/>
    <property type="project" value="GO_Central"/>
</dbReference>
<feature type="transmembrane region" description="Helical" evidence="12">
    <location>
        <begin position="271"/>
        <end position="296"/>
    </location>
</feature>
<dbReference type="GeneID" id="4622458"/>
<feature type="transmembrane region" description="Helical" evidence="12">
    <location>
        <begin position="174"/>
        <end position="193"/>
    </location>
</feature>
<evidence type="ECO:0000256" key="8">
    <source>
        <dbReference type="ARBA" id="ARBA00023098"/>
    </source>
</evidence>
<dbReference type="FunCoup" id="Q752F2">
    <property type="interactions" value="650"/>
</dbReference>
<dbReference type="KEGG" id="ago:AGOS_AFR624W"/>
<dbReference type="STRING" id="284811.Q752F2"/>
<dbReference type="GO" id="GO:0019367">
    <property type="term" value="P:fatty acid elongation, saturated fatty acid"/>
    <property type="evidence" value="ECO:0000318"/>
    <property type="project" value="GO_Central"/>
</dbReference>